<feature type="region of interest" description="Disordered" evidence="2">
    <location>
        <begin position="146"/>
        <end position="180"/>
    </location>
</feature>
<dbReference type="Proteomes" id="UP000054144">
    <property type="component" value="Unassembled WGS sequence"/>
</dbReference>
<feature type="region of interest" description="Disordered" evidence="2">
    <location>
        <begin position="1"/>
        <end position="69"/>
    </location>
</feature>
<feature type="coiled-coil region" evidence="1">
    <location>
        <begin position="112"/>
        <end position="139"/>
    </location>
</feature>
<dbReference type="AlphaFoldDB" id="A0A0D7A5S0"/>
<feature type="compositionally biased region" description="Low complexity" evidence="2">
    <location>
        <begin position="375"/>
        <end position="391"/>
    </location>
</feature>
<feature type="region of interest" description="Disordered" evidence="2">
    <location>
        <begin position="300"/>
        <end position="391"/>
    </location>
</feature>
<gene>
    <name evidence="3" type="ORF">FISHEDRAFT_75917</name>
</gene>
<keyword evidence="1" id="KW-0175">Coiled coil</keyword>
<feature type="compositionally biased region" description="Low complexity" evidence="2">
    <location>
        <begin position="55"/>
        <end position="64"/>
    </location>
</feature>
<accession>A0A0D7A5S0</accession>
<proteinExistence type="predicted"/>
<protein>
    <submittedName>
        <fullName evidence="3">Uncharacterized protein</fullName>
    </submittedName>
</protein>
<feature type="compositionally biased region" description="Polar residues" evidence="2">
    <location>
        <begin position="16"/>
        <end position="28"/>
    </location>
</feature>
<dbReference type="OrthoDB" id="3204900at2759"/>
<evidence type="ECO:0000256" key="1">
    <source>
        <dbReference type="SAM" id="Coils"/>
    </source>
</evidence>
<evidence type="ECO:0000313" key="4">
    <source>
        <dbReference type="Proteomes" id="UP000054144"/>
    </source>
</evidence>
<evidence type="ECO:0000256" key="2">
    <source>
        <dbReference type="SAM" id="MobiDB-lite"/>
    </source>
</evidence>
<reference evidence="3 4" key="1">
    <citation type="journal article" date="2015" name="Fungal Genet. Biol.">
        <title>Evolution of novel wood decay mechanisms in Agaricales revealed by the genome sequences of Fistulina hepatica and Cylindrobasidium torrendii.</title>
        <authorList>
            <person name="Floudas D."/>
            <person name="Held B.W."/>
            <person name="Riley R."/>
            <person name="Nagy L.G."/>
            <person name="Koehler G."/>
            <person name="Ransdell A.S."/>
            <person name="Younus H."/>
            <person name="Chow J."/>
            <person name="Chiniquy J."/>
            <person name="Lipzen A."/>
            <person name="Tritt A."/>
            <person name="Sun H."/>
            <person name="Haridas S."/>
            <person name="LaButti K."/>
            <person name="Ohm R.A."/>
            <person name="Kues U."/>
            <person name="Blanchette R.A."/>
            <person name="Grigoriev I.V."/>
            <person name="Minto R.E."/>
            <person name="Hibbett D.S."/>
        </authorList>
    </citation>
    <scope>NUCLEOTIDE SEQUENCE [LARGE SCALE GENOMIC DNA]</scope>
    <source>
        <strain evidence="3 4">ATCC 64428</strain>
    </source>
</reference>
<feature type="region of interest" description="Disordered" evidence="2">
    <location>
        <begin position="207"/>
        <end position="227"/>
    </location>
</feature>
<dbReference type="EMBL" id="KN882043">
    <property type="protein sequence ID" value="KIY46070.1"/>
    <property type="molecule type" value="Genomic_DNA"/>
</dbReference>
<name>A0A0D7A5S0_9AGAR</name>
<feature type="compositionally biased region" description="Pro residues" evidence="2">
    <location>
        <begin position="151"/>
        <end position="160"/>
    </location>
</feature>
<feature type="region of interest" description="Disordered" evidence="2">
    <location>
        <begin position="408"/>
        <end position="464"/>
    </location>
</feature>
<feature type="compositionally biased region" description="Polar residues" evidence="2">
    <location>
        <begin position="212"/>
        <end position="227"/>
    </location>
</feature>
<feature type="compositionally biased region" description="Acidic residues" evidence="2">
    <location>
        <begin position="426"/>
        <end position="435"/>
    </location>
</feature>
<keyword evidence="4" id="KW-1185">Reference proteome</keyword>
<sequence length="464" mass="50096">MSTRTKQVPRPLHLVQDSNSTDDGAETSSRPERRWSDLATPSPRLAQTRHPKRQSSISYRSSHSPRTAVFTPTLSSVPLASSSPLSLTPQHDTRVRSPLTLAEKHADLLQFIAQKEAKCLELRTQLEIHEAELLQYKRKWERIVARGAPSSPKPSSPPPVDGSRTTSSKDKDFKLLASEPSQRMASDVMLDGLREGVRMLADAFVGPPDTVEPTSQRPDSVPSRTASGISLSEDFRIERDAVVEPAQCAEAPSKRQSHSSFASISAAAPWMGKKLDELASYTNAPDRKRASLQYLSGLMGVISPPATPRASSDQPEQQNSSSLSSVLGRPGSEPSTHKPRSQGAKSLSAGGKIGTPADNKSPAVSQEFVPTHAASKSASTTSVPSLSLSSTSTTSLTCSLLDEDDAWGIGGNVLTPDNVQVRESTESEDEGEFGDYQDAMGKDRGIDQQVHVPPSIAEEDEWNW</sequence>
<evidence type="ECO:0000313" key="3">
    <source>
        <dbReference type="EMBL" id="KIY46070.1"/>
    </source>
</evidence>
<organism evidence="3 4">
    <name type="scientific">Fistulina hepatica ATCC 64428</name>
    <dbReference type="NCBI Taxonomy" id="1128425"/>
    <lineage>
        <taxon>Eukaryota</taxon>
        <taxon>Fungi</taxon>
        <taxon>Dikarya</taxon>
        <taxon>Basidiomycota</taxon>
        <taxon>Agaricomycotina</taxon>
        <taxon>Agaricomycetes</taxon>
        <taxon>Agaricomycetidae</taxon>
        <taxon>Agaricales</taxon>
        <taxon>Fistulinaceae</taxon>
        <taxon>Fistulina</taxon>
    </lineage>
</organism>
<feature type="compositionally biased region" description="Polar residues" evidence="2">
    <location>
        <begin position="309"/>
        <end position="325"/>
    </location>
</feature>